<dbReference type="Proteomes" id="UP000053881">
    <property type="component" value="Unassembled WGS sequence"/>
</dbReference>
<dbReference type="PANTHER" id="PTHR33406:SF6">
    <property type="entry name" value="MEMBRANE PROTEIN YDGH-RELATED"/>
    <property type="match status" value="1"/>
</dbReference>
<dbReference type="InterPro" id="IPR050545">
    <property type="entry name" value="Mycobact_MmpL"/>
</dbReference>
<comment type="caution">
    <text evidence="9">The sequence shown here is derived from an EMBL/GenBank/DDBJ whole genome shotgun (WGS) entry which is preliminary data.</text>
</comment>
<dbReference type="PANTHER" id="PTHR33406">
    <property type="entry name" value="MEMBRANE PROTEIN MJ1562-RELATED"/>
    <property type="match status" value="1"/>
</dbReference>
<dbReference type="AlphaFoldDB" id="A0A0Q9Y0P6"/>
<evidence type="ECO:0000256" key="5">
    <source>
        <dbReference type="ARBA" id="ARBA00022989"/>
    </source>
</evidence>
<accession>A0A0Q9Y0P6</accession>
<evidence type="ECO:0000256" key="6">
    <source>
        <dbReference type="ARBA" id="ARBA00023136"/>
    </source>
</evidence>
<evidence type="ECO:0000256" key="2">
    <source>
        <dbReference type="ARBA" id="ARBA00010157"/>
    </source>
</evidence>
<evidence type="ECO:0000259" key="8">
    <source>
        <dbReference type="Pfam" id="PF03176"/>
    </source>
</evidence>
<dbReference type="InterPro" id="IPR004869">
    <property type="entry name" value="MMPL_dom"/>
</dbReference>
<gene>
    <name evidence="9" type="ORF">ACA29_24120</name>
</gene>
<feature type="transmembrane region" description="Helical" evidence="7">
    <location>
        <begin position="46"/>
        <end position="65"/>
    </location>
</feature>
<evidence type="ECO:0000313" key="10">
    <source>
        <dbReference type="Proteomes" id="UP000053881"/>
    </source>
</evidence>
<keyword evidence="4 7" id="KW-0812">Transmembrane</keyword>
<evidence type="ECO:0000313" key="9">
    <source>
        <dbReference type="EMBL" id="KRG09432.1"/>
    </source>
</evidence>
<proteinExistence type="inferred from homology"/>
<protein>
    <recommendedName>
        <fullName evidence="8">Membrane transport protein MMPL domain-containing protein</fullName>
    </recommendedName>
</protein>
<sequence length="113" mass="12681">MNFWGRLLDLPDGPFLCDYSIFLMDRFSEFKEMDVKEGIFLAMKNMGTVIINAAVILAGTFAAILPSGMLSMLQIATVVLTGLLFYALIILPFFVPIIINTLGKANWWPFIQN</sequence>
<organism evidence="9 10">
    <name type="scientific">Lederbergia galactosidilytica</name>
    <dbReference type="NCBI Taxonomy" id="217031"/>
    <lineage>
        <taxon>Bacteria</taxon>
        <taxon>Bacillati</taxon>
        <taxon>Bacillota</taxon>
        <taxon>Bacilli</taxon>
        <taxon>Bacillales</taxon>
        <taxon>Bacillaceae</taxon>
        <taxon>Lederbergia</taxon>
    </lineage>
</organism>
<dbReference type="Pfam" id="PF03176">
    <property type="entry name" value="MMPL"/>
    <property type="match status" value="1"/>
</dbReference>
<evidence type="ECO:0000256" key="7">
    <source>
        <dbReference type="SAM" id="Phobius"/>
    </source>
</evidence>
<dbReference type="EMBL" id="LGPB01000140">
    <property type="protein sequence ID" value="KRG09432.1"/>
    <property type="molecule type" value="Genomic_DNA"/>
</dbReference>
<evidence type="ECO:0000256" key="1">
    <source>
        <dbReference type="ARBA" id="ARBA00004651"/>
    </source>
</evidence>
<dbReference type="SUPFAM" id="SSF82866">
    <property type="entry name" value="Multidrug efflux transporter AcrB transmembrane domain"/>
    <property type="match status" value="1"/>
</dbReference>
<feature type="domain" description="Membrane transport protein MMPL" evidence="8">
    <location>
        <begin position="18"/>
        <end position="110"/>
    </location>
</feature>
<keyword evidence="3" id="KW-1003">Cell membrane</keyword>
<dbReference type="PATRIC" id="fig|217031.4.peg.8129"/>
<comment type="similarity">
    <text evidence="2">Belongs to the resistance-nodulation-cell division (RND) (TC 2.A.6) family. MmpL subfamily.</text>
</comment>
<keyword evidence="5 7" id="KW-1133">Transmembrane helix</keyword>
<comment type="subcellular location">
    <subcellularLocation>
        <location evidence="1">Cell membrane</location>
        <topology evidence="1">Multi-pass membrane protein</topology>
    </subcellularLocation>
</comment>
<evidence type="ECO:0000256" key="4">
    <source>
        <dbReference type="ARBA" id="ARBA00022692"/>
    </source>
</evidence>
<dbReference type="GO" id="GO:0005886">
    <property type="term" value="C:plasma membrane"/>
    <property type="evidence" value="ECO:0007669"/>
    <property type="project" value="UniProtKB-SubCell"/>
</dbReference>
<keyword evidence="6 7" id="KW-0472">Membrane</keyword>
<evidence type="ECO:0000256" key="3">
    <source>
        <dbReference type="ARBA" id="ARBA00022475"/>
    </source>
</evidence>
<reference evidence="9 10" key="1">
    <citation type="submission" date="2015-06" db="EMBL/GenBank/DDBJ databases">
        <title>Genome sequencing project of Bacillus galactosidilyticus PL133.</title>
        <authorList>
            <person name="Gaiero J."/>
            <person name="Nicol R."/>
            <person name="Habash M."/>
        </authorList>
    </citation>
    <scope>NUCLEOTIDE SEQUENCE [LARGE SCALE GENOMIC DNA]</scope>
    <source>
        <strain evidence="9 10">PL133</strain>
    </source>
</reference>
<feature type="transmembrane region" description="Helical" evidence="7">
    <location>
        <begin position="77"/>
        <end position="99"/>
    </location>
</feature>
<dbReference type="Gene3D" id="1.20.1640.10">
    <property type="entry name" value="Multidrug efflux transporter AcrB transmembrane domain"/>
    <property type="match status" value="1"/>
</dbReference>
<name>A0A0Q9Y0P6_9BACI</name>